<proteinExistence type="predicted"/>
<dbReference type="RefSeq" id="WP_413267519.1">
    <property type="nucleotide sequence ID" value="NZ_JBHFNR010000269.1"/>
</dbReference>
<sequence>MKGIQFVVNEAGEKQAVLIDLAQWGKLWEDFYDLLVAHTRQDEEEVSWQDLKQEIEAQANDKLGLYCPF</sequence>
<comment type="caution">
    <text evidence="1">The sequence shown here is derived from an EMBL/GenBank/DDBJ whole genome shotgun (WGS) entry which is preliminary data.</text>
</comment>
<protein>
    <submittedName>
        <fullName evidence="1">Uncharacterized protein</fullName>
    </submittedName>
</protein>
<dbReference type="Proteomes" id="UP001576784">
    <property type="component" value="Unassembled WGS sequence"/>
</dbReference>
<dbReference type="EMBL" id="JBHFNR010000269">
    <property type="protein sequence ID" value="MFB2897912.1"/>
    <property type="molecule type" value="Genomic_DNA"/>
</dbReference>
<organism evidence="1 2">
    <name type="scientific">Floridaenema flaviceps BLCC-F50</name>
    <dbReference type="NCBI Taxonomy" id="3153642"/>
    <lineage>
        <taxon>Bacteria</taxon>
        <taxon>Bacillati</taxon>
        <taxon>Cyanobacteriota</taxon>
        <taxon>Cyanophyceae</taxon>
        <taxon>Oscillatoriophycideae</taxon>
        <taxon>Aerosakkonematales</taxon>
        <taxon>Aerosakkonemataceae</taxon>
        <taxon>Floridanema</taxon>
        <taxon>Floridanema flaviceps</taxon>
    </lineage>
</organism>
<keyword evidence="2" id="KW-1185">Reference proteome</keyword>
<name>A0ABV4Y2G7_9CYAN</name>
<reference evidence="1 2" key="1">
    <citation type="submission" date="2024-09" db="EMBL/GenBank/DDBJ databases">
        <title>Floridaenema gen nov. (Aerosakkonemataceae, Aerosakkonematales ord. nov., Cyanobacteria) from benthic tropical and subtropical fresh waters, with the description of four new species.</title>
        <authorList>
            <person name="Moretto J.A."/>
            <person name="Berthold D.E."/>
            <person name="Lefler F.W."/>
            <person name="Huang I.-S."/>
            <person name="Laughinghouse H. IV."/>
        </authorList>
    </citation>
    <scope>NUCLEOTIDE SEQUENCE [LARGE SCALE GENOMIC DNA]</scope>
    <source>
        <strain evidence="1 2">BLCC-F50</strain>
    </source>
</reference>
<gene>
    <name evidence="1" type="ORF">ACE1CI_33785</name>
</gene>
<accession>A0ABV4Y2G7</accession>
<evidence type="ECO:0000313" key="2">
    <source>
        <dbReference type="Proteomes" id="UP001576784"/>
    </source>
</evidence>
<evidence type="ECO:0000313" key="1">
    <source>
        <dbReference type="EMBL" id="MFB2897912.1"/>
    </source>
</evidence>